<dbReference type="InterPro" id="IPR029063">
    <property type="entry name" value="SAM-dependent_MTases_sf"/>
</dbReference>
<dbReference type="PRINTS" id="PR00505">
    <property type="entry name" value="D12N6MTFRASE"/>
</dbReference>
<keyword evidence="4" id="KW-0949">S-adenosyl-L-methionine</keyword>
<reference evidence="6 7" key="1">
    <citation type="journal article" date="2016" name="Nat. Commun.">
        <title>Thousands of microbial genomes shed light on interconnected biogeochemical processes in an aquifer system.</title>
        <authorList>
            <person name="Anantharaman K."/>
            <person name="Brown C.T."/>
            <person name="Hug L.A."/>
            <person name="Sharon I."/>
            <person name="Castelle C.J."/>
            <person name="Probst A.J."/>
            <person name="Thomas B.C."/>
            <person name="Singh A."/>
            <person name="Wilkins M.J."/>
            <person name="Karaoz U."/>
            <person name="Brodie E.L."/>
            <person name="Williams K.H."/>
            <person name="Hubbard S.S."/>
            <person name="Banfield J.F."/>
        </authorList>
    </citation>
    <scope>NUCLEOTIDE SEQUENCE [LARGE SCALE GENOMIC DNA]</scope>
</reference>
<evidence type="ECO:0000256" key="3">
    <source>
        <dbReference type="ARBA" id="ARBA00022679"/>
    </source>
</evidence>
<evidence type="ECO:0000313" key="7">
    <source>
        <dbReference type="Proteomes" id="UP000177579"/>
    </source>
</evidence>
<dbReference type="Proteomes" id="UP000177579">
    <property type="component" value="Unassembled WGS sequence"/>
</dbReference>
<gene>
    <name evidence="6" type="ORF">A2531_01790</name>
</gene>
<name>A0A1F5TLZ6_9BACT</name>
<dbReference type="SUPFAM" id="SSF53335">
    <property type="entry name" value="S-adenosyl-L-methionine-dependent methyltransferases"/>
    <property type="match status" value="1"/>
</dbReference>
<accession>A0A1F5TLZ6</accession>
<dbReference type="GO" id="GO:0009007">
    <property type="term" value="F:site-specific DNA-methyltransferase (adenine-specific) activity"/>
    <property type="evidence" value="ECO:0007669"/>
    <property type="project" value="UniProtKB-EC"/>
</dbReference>
<dbReference type="GO" id="GO:0032259">
    <property type="term" value="P:methylation"/>
    <property type="evidence" value="ECO:0007669"/>
    <property type="project" value="UniProtKB-KW"/>
</dbReference>
<dbReference type="AlphaFoldDB" id="A0A1F5TLZ6"/>
<organism evidence="6 7">
    <name type="scientific">Candidatus Falkowbacteria bacterium RIFOXYD2_FULL_34_120</name>
    <dbReference type="NCBI Taxonomy" id="1798007"/>
    <lineage>
        <taxon>Bacteria</taxon>
        <taxon>Candidatus Falkowiibacteriota</taxon>
    </lineage>
</organism>
<evidence type="ECO:0000256" key="5">
    <source>
        <dbReference type="ARBA" id="ARBA00047942"/>
    </source>
</evidence>
<dbReference type="Gene3D" id="3.40.50.150">
    <property type="entry name" value="Vaccinia Virus protein VP39"/>
    <property type="match status" value="1"/>
</dbReference>
<dbReference type="EC" id="2.1.1.72" evidence="1"/>
<dbReference type="InterPro" id="IPR012327">
    <property type="entry name" value="MeTrfase_D12"/>
</dbReference>
<evidence type="ECO:0000256" key="2">
    <source>
        <dbReference type="ARBA" id="ARBA00022603"/>
    </source>
</evidence>
<proteinExistence type="predicted"/>
<evidence type="ECO:0000256" key="1">
    <source>
        <dbReference type="ARBA" id="ARBA00011900"/>
    </source>
</evidence>
<evidence type="ECO:0000313" key="6">
    <source>
        <dbReference type="EMBL" id="OGF39938.1"/>
    </source>
</evidence>
<dbReference type="GO" id="GO:0003676">
    <property type="term" value="F:nucleic acid binding"/>
    <property type="evidence" value="ECO:0007669"/>
    <property type="project" value="InterPro"/>
</dbReference>
<dbReference type="PROSITE" id="PS00092">
    <property type="entry name" value="N6_MTASE"/>
    <property type="match status" value="1"/>
</dbReference>
<dbReference type="Pfam" id="PF02086">
    <property type="entry name" value="MethyltransfD12"/>
    <property type="match status" value="1"/>
</dbReference>
<comment type="catalytic activity">
    <reaction evidence="5">
        <text>a 2'-deoxyadenosine in DNA + S-adenosyl-L-methionine = an N(6)-methyl-2'-deoxyadenosine in DNA + S-adenosyl-L-homocysteine + H(+)</text>
        <dbReference type="Rhea" id="RHEA:15197"/>
        <dbReference type="Rhea" id="RHEA-COMP:12418"/>
        <dbReference type="Rhea" id="RHEA-COMP:12419"/>
        <dbReference type="ChEBI" id="CHEBI:15378"/>
        <dbReference type="ChEBI" id="CHEBI:57856"/>
        <dbReference type="ChEBI" id="CHEBI:59789"/>
        <dbReference type="ChEBI" id="CHEBI:90615"/>
        <dbReference type="ChEBI" id="CHEBI:90616"/>
        <dbReference type="EC" id="2.1.1.72"/>
    </reaction>
</comment>
<evidence type="ECO:0000256" key="4">
    <source>
        <dbReference type="ARBA" id="ARBA00022691"/>
    </source>
</evidence>
<protein>
    <recommendedName>
        <fullName evidence="1">site-specific DNA-methyltransferase (adenine-specific)</fullName>
        <ecNumber evidence="1">2.1.1.72</ecNumber>
    </recommendedName>
</protein>
<dbReference type="EMBL" id="MFGO01000039">
    <property type="protein sequence ID" value="OGF39938.1"/>
    <property type="molecule type" value="Genomic_DNA"/>
</dbReference>
<dbReference type="GO" id="GO:0009307">
    <property type="term" value="P:DNA restriction-modification system"/>
    <property type="evidence" value="ECO:0007669"/>
    <property type="project" value="InterPro"/>
</dbReference>
<sequence>MSQVIKNKDNKFDVNNRKYLGSKYKLLDFLEEKITKNCNKNDKKFDCFVDIFSGTGVVANHFRKFSKKVIANDILYSNFVINKVFLNSTKKNVDLEKVENKIKELNNLKSTKGYCYKNFGNSYFTKENASYIDSIREKIEYYKKTNKVTEQEYFVLLTSLMFAIDKIANTVGQYDAFLKHIGKESYSKGKHLIDNNVNKKIFLKIPIIYFDGINEVYNKDANELIKEIKCNVLYLDPPYNSRQYVDCYHVLENIIRWEKPKLYGKTKKFERDNLKSKYCRKTHSVYAFEDLINNADCDHIFLSYNDEGIIPDNEIERILKSKGDLKIYSQDYNVFGNGAGSSKKRKVIERLFYCKVKK</sequence>
<keyword evidence="2" id="KW-0489">Methyltransferase</keyword>
<comment type="caution">
    <text evidence="6">The sequence shown here is derived from an EMBL/GenBank/DDBJ whole genome shotgun (WGS) entry which is preliminary data.</text>
</comment>
<dbReference type="InterPro" id="IPR002052">
    <property type="entry name" value="DNA_methylase_N6_adenine_CS"/>
</dbReference>
<keyword evidence="3" id="KW-0808">Transferase</keyword>